<dbReference type="OrthoDB" id="9781415at2"/>
<dbReference type="eggNOG" id="COG0406">
    <property type="taxonomic scope" value="Bacteria"/>
</dbReference>
<sequence>MALKKQILFIRHGQTDWNNEMRYQGQSDVPLNAEGLEQADRVSLRLAASFEADLIVSSPLLRARRTAEIIAARQSCNVLHVREGLKEIAFGEWEGLSVSEVEARFSEEHSQWRKDPSTLVPRSGESFNEVRQRVAEILDEILKRDEERILVIAHGGSIRTALVELLKVSSSLVWRMRLDNCSISSIHAYRSVMMLSFLNDAMHLYVPREIIQQLPLSS</sequence>
<dbReference type="Pfam" id="PF00300">
    <property type="entry name" value="His_Phos_1"/>
    <property type="match status" value="1"/>
</dbReference>
<feature type="binding site" evidence="3">
    <location>
        <begin position="11"/>
        <end position="18"/>
    </location>
    <ligand>
        <name>substrate</name>
    </ligand>
</feature>
<gene>
    <name evidence="4" type="ordered locus">Amico_1510</name>
</gene>
<dbReference type="EC" id="3.1.3.73" evidence="1"/>
<keyword evidence="5" id="KW-1185">Reference proteome</keyword>
<dbReference type="STRING" id="572547.Amico_1510"/>
<dbReference type="GO" id="GO:0043755">
    <property type="term" value="F:alpha-ribazole phosphatase activity"/>
    <property type="evidence" value="ECO:0007669"/>
    <property type="project" value="UniProtKB-UniRule"/>
</dbReference>
<dbReference type="InterPro" id="IPR050275">
    <property type="entry name" value="PGM_Phosphatase"/>
</dbReference>
<dbReference type="Proteomes" id="UP000002366">
    <property type="component" value="Chromosome"/>
</dbReference>
<dbReference type="SUPFAM" id="SSF53254">
    <property type="entry name" value="Phosphoglycerate mutase-like"/>
    <property type="match status" value="1"/>
</dbReference>
<dbReference type="CDD" id="cd07067">
    <property type="entry name" value="HP_PGM_like"/>
    <property type="match status" value="1"/>
</dbReference>
<dbReference type="NCBIfam" id="TIGR03162">
    <property type="entry name" value="ribazole_cobC"/>
    <property type="match status" value="1"/>
</dbReference>
<evidence type="ECO:0000313" key="4">
    <source>
        <dbReference type="EMBL" id="ADE57627.1"/>
    </source>
</evidence>
<dbReference type="GO" id="GO:0009236">
    <property type="term" value="P:cobalamin biosynthetic process"/>
    <property type="evidence" value="ECO:0007669"/>
    <property type="project" value="UniProtKB-UniRule"/>
</dbReference>
<dbReference type="KEGG" id="aco:Amico_1510"/>
<dbReference type="AlphaFoldDB" id="D5EGE5"/>
<feature type="active site" description="Tele-phosphohistidine intermediate" evidence="2">
    <location>
        <position position="12"/>
    </location>
</feature>
<accession>D5EGE5</accession>
<dbReference type="Gene3D" id="3.40.50.1240">
    <property type="entry name" value="Phosphoglycerate mutase-like"/>
    <property type="match status" value="1"/>
</dbReference>
<protein>
    <recommendedName>
        <fullName evidence="1">Alpha-ribazole phosphatase</fullName>
        <ecNumber evidence="1">3.1.3.73</ecNumber>
    </recommendedName>
</protein>
<dbReference type="InterPro" id="IPR017578">
    <property type="entry name" value="Ribazole_CobC"/>
</dbReference>
<dbReference type="SMART" id="SM00855">
    <property type="entry name" value="PGAM"/>
    <property type="match status" value="1"/>
</dbReference>
<evidence type="ECO:0000256" key="1">
    <source>
        <dbReference type="NCBIfam" id="TIGR03162"/>
    </source>
</evidence>
<evidence type="ECO:0000256" key="2">
    <source>
        <dbReference type="PIRSR" id="PIRSR613078-1"/>
    </source>
</evidence>
<evidence type="ECO:0000313" key="5">
    <source>
        <dbReference type="Proteomes" id="UP000002366"/>
    </source>
</evidence>
<evidence type="ECO:0000256" key="3">
    <source>
        <dbReference type="PIRSR" id="PIRSR613078-2"/>
    </source>
</evidence>
<dbReference type="InterPro" id="IPR029033">
    <property type="entry name" value="His_PPase_superfam"/>
</dbReference>
<feature type="binding site" evidence="3">
    <location>
        <position position="62"/>
    </location>
    <ligand>
        <name>substrate</name>
    </ligand>
</feature>
<dbReference type="InterPro" id="IPR013078">
    <property type="entry name" value="His_Pase_superF_clade-1"/>
</dbReference>
<name>D5EGE5_AMICL</name>
<organism evidence="4 5">
    <name type="scientific">Aminobacterium colombiense (strain DSM 12261 / ALA-1)</name>
    <dbReference type="NCBI Taxonomy" id="572547"/>
    <lineage>
        <taxon>Bacteria</taxon>
        <taxon>Thermotogati</taxon>
        <taxon>Synergistota</taxon>
        <taxon>Synergistia</taxon>
        <taxon>Synergistales</taxon>
        <taxon>Aminobacteriaceae</taxon>
        <taxon>Aminobacterium</taxon>
    </lineage>
</organism>
<feature type="active site" description="Proton donor/acceptor" evidence="2">
    <location>
        <position position="87"/>
    </location>
</feature>
<dbReference type="PANTHER" id="PTHR48100:SF1">
    <property type="entry name" value="HISTIDINE PHOSPHATASE FAMILY PROTEIN-RELATED"/>
    <property type="match status" value="1"/>
</dbReference>
<dbReference type="PANTHER" id="PTHR48100">
    <property type="entry name" value="BROAD-SPECIFICITY PHOSPHATASE YOR283W-RELATED"/>
    <property type="match status" value="1"/>
</dbReference>
<dbReference type="HOGENOM" id="CLU_033323_8_4_0"/>
<dbReference type="RefSeq" id="WP_013048890.1">
    <property type="nucleotide sequence ID" value="NC_014011.1"/>
</dbReference>
<reference evidence="4 5" key="1">
    <citation type="journal article" date="2010" name="Stand. Genomic Sci.">
        <title>Complete genome sequence of Aminobacterium colombiense type strain (ALA-1).</title>
        <authorList>
            <person name="Chertkov O."/>
            <person name="Sikorski J."/>
            <person name="Brambilla E."/>
            <person name="Lapidus A."/>
            <person name="Copeland A."/>
            <person name="Glavina Del Rio T."/>
            <person name="Nolan M."/>
            <person name="Lucas S."/>
            <person name="Tice H."/>
            <person name="Cheng J.F."/>
            <person name="Han C."/>
            <person name="Detter J.C."/>
            <person name="Bruce D."/>
            <person name="Tapia R."/>
            <person name="Goodwin L."/>
            <person name="Pitluck S."/>
            <person name="Liolios K."/>
            <person name="Ivanova N."/>
            <person name="Mavromatis K."/>
            <person name="Ovchinnikova G."/>
            <person name="Pati A."/>
            <person name="Chen A."/>
            <person name="Palaniappan K."/>
            <person name="Land M."/>
            <person name="Hauser L."/>
            <person name="Chang Y.J."/>
            <person name="Jeffries C.D."/>
            <person name="Spring S."/>
            <person name="Rohde M."/>
            <person name="Goker M."/>
            <person name="Bristow J."/>
            <person name="Eisen J.A."/>
            <person name="Markowitz V."/>
            <person name="Hugenholtz P."/>
            <person name="Kyrpides N.C."/>
            <person name="Klenk H.P."/>
        </authorList>
    </citation>
    <scope>NUCLEOTIDE SEQUENCE [LARGE SCALE GENOMIC DNA]</scope>
    <source>
        <strain evidence="5">DSM 12261 / ALA-1</strain>
    </source>
</reference>
<proteinExistence type="predicted"/>
<dbReference type="EMBL" id="CP001997">
    <property type="protein sequence ID" value="ADE57627.1"/>
    <property type="molecule type" value="Genomic_DNA"/>
</dbReference>
<dbReference type="GO" id="GO:0005737">
    <property type="term" value="C:cytoplasm"/>
    <property type="evidence" value="ECO:0007669"/>
    <property type="project" value="TreeGrafter"/>
</dbReference>